<evidence type="ECO:0000313" key="3">
    <source>
        <dbReference type="Proteomes" id="UP000018372"/>
    </source>
</evidence>
<gene>
    <name evidence="2" type="ORF">BN536_00215</name>
</gene>
<dbReference type="EMBL" id="CBAT010000191">
    <property type="protein sequence ID" value="CCZ87899.1"/>
    <property type="molecule type" value="Genomic_DNA"/>
</dbReference>
<dbReference type="Proteomes" id="UP000018372">
    <property type="component" value="Unassembled WGS sequence"/>
</dbReference>
<dbReference type="RefSeq" id="WP_022052574.1">
    <property type="nucleotide sequence ID" value="NZ_HF998049.1"/>
</dbReference>
<keyword evidence="1" id="KW-0732">Signal</keyword>
<comment type="caution">
    <text evidence="2">The sequence shown here is derived from an EMBL/GenBank/DDBJ whole genome shotgun (WGS) entry which is preliminary data.</text>
</comment>
<feature type="signal peptide" evidence="1">
    <location>
        <begin position="1"/>
        <end position="26"/>
    </location>
</feature>
<evidence type="ECO:0000256" key="1">
    <source>
        <dbReference type="SAM" id="SignalP"/>
    </source>
</evidence>
<dbReference type="AlphaFoldDB" id="R5VJ94"/>
<sequence>MKLKYYSVLSLCVLGGLLTTPASVWAAQQTEITISSASVLNPSAVEVVFSNQQRMTLDFYGENIFRMFQDNQGGIVRDP</sequence>
<name>R5VJ94_9BACT</name>
<accession>R5VJ94</accession>
<proteinExistence type="predicted"/>
<reference evidence="2" key="1">
    <citation type="submission" date="2012-11" db="EMBL/GenBank/DDBJ databases">
        <title>Dependencies among metagenomic species, viruses, plasmids and units of genetic variation.</title>
        <authorList>
            <person name="Nielsen H.B."/>
            <person name="Almeida M."/>
            <person name="Juncker A.S."/>
            <person name="Rasmussen S."/>
            <person name="Li J."/>
            <person name="Sunagawa S."/>
            <person name="Plichta D."/>
            <person name="Gautier L."/>
            <person name="Le Chatelier E."/>
            <person name="Peletier E."/>
            <person name="Bonde I."/>
            <person name="Nielsen T."/>
            <person name="Manichanh C."/>
            <person name="Arumugam M."/>
            <person name="Batto J."/>
            <person name="Santos M.B.Q.D."/>
            <person name="Blom N."/>
            <person name="Borruel N."/>
            <person name="Burgdorf K.S."/>
            <person name="Boumezbeur F."/>
            <person name="Casellas F."/>
            <person name="Dore J."/>
            <person name="Guarner F."/>
            <person name="Hansen T."/>
            <person name="Hildebrand F."/>
            <person name="Kaas R.S."/>
            <person name="Kennedy S."/>
            <person name="Kristiansen K."/>
            <person name="Kultima J.R."/>
            <person name="Leonard P."/>
            <person name="Levenez F."/>
            <person name="Lund O."/>
            <person name="Moumen B."/>
            <person name="Le Paslier D."/>
            <person name="Pons N."/>
            <person name="Pedersen O."/>
            <person name="Prifti E."/>
            <person name="Qin J."/>
            <person name="Raes J."/>
            <person name="Tap J."/>
            <person name="Tims S."/>
            <person name="Ussery D.W."/>
            <person name="Yamada T."/>
            <person name="MetaHit consortium"/>
            <person name="Renault P."/>
            <person name="Sicheritz-Ponten T."/>
            <person name="Bork P."/>
            <person name="Wang J."/>
            <person name="Brunak S."/>
            <person name="Ehrlich S.D."/>
        </authorList>
    </citation>
    <scope>NUCLEOTIDE SEQUENCE [LARGE SCALE GENOMIC DNA]</scope>
</reference>
<organism evidence="2 3">
    <name type="scientific">Phocaeicola plebeius CAG:211</name>
    <dbReference type="NCBI Taxonomy" id="1263052"/>
    <lineage>
        <taxon>Bacteria</taxon>
        <taxon>Pseudomonadati</taxon>
        <taxon>Bacteroidota</taxon>
        <taxon>Bacteroidia</taxon>
        <taxon>Bacteroidales</taxon>
        <taxon>Bacteroidaceae</taxon>
        <taxon>Phocaeicola</taxon>
    </lineage>
</organism>
<protein>
    <submittedName>
        <fullName evidence="2">Uncharacterized protein</fullName>
    </submittedName>
</protein>
<evidence type="ECO:0000313" key="2">
    <source>
        <dbReference type="EMBL" id="CCZ87899.1"/>
    </source>
</evidence>
<feature type="chain" id="PRO_5004407103" evidence="1">
    <location>
        <begin position="27"/>
        <end position="79"/>
    </location>
</feature>